<sequence length="471" mass="53873">MLEHHGQILEPDYAGKEESDYVTHIRHLGRAGMDRNQSLSFTLTFYHHVNYLGDCQKLNDSNMFAPPPAEPRLVEELFALFLSLVSLILNGIALSAFCMEFDHSCHRPSNFASGAEVFHRRPPVRFHRNRPHGSLQTITSFTNMGATRRSSANLGLLILCACECTYTLGRITFRLLMLIIPHMIHPSLGDRLDLFESVKATIQILPVVENLWFFVADLGLLCRNWCVCLITISRAEVILWPLGSKCWQRILRKRRWFLMTFILLMCALAILAYVKHADYVGSLCFDSTRMKFALWMQPFIMKEKQFALFELFGYHMVQSCLSWVIICLFTIIIIVQLKPWNRENSRLFSGTSENSTLTSVHSQSRGSAVQSSAVRVRQLNQIRATRAVLVIVLLFVILQFPSVVSVALQCGGYVDMHSSTMRTLESLANTLIVANSIGNFFAFIFMLKHFRIIILRIFRSRKSTINLPELE</sequence>
<dbReference type="Gene3D" id="1.20.1070.10">
    <property type="entry name" value="Rhodopsin 7-helix transmembrane proteins"/>
    <property type="match status" value="1"/>
</dbReference>
<evidence type="ECO:0000256" key="3">
    <source>
        <dbReference type="ARBA" id="ARBA00022989"/>
    </source>
</evidence>
<feature type="transmembrane region" description="Helical" evidence="5">
    <location>
        <begin position="316"/>
        <end position="337"/>
    </location>
</feature>
<protein>
    <submittedName>
        <fullName evidence="7">Putative rhodopsin orphan GPCR</fullName>
    </submittedName>
</protein>
<keyword evidence="4 5" id="KW-0472">Membrane</keyword>
<evidence type="ECO:0000313" key="7">
    <source>
        <dbReference type="EMBL" id="KAA0198401.1"/>
    </source>
</evidence>
<evidence type="ECO:0000259" key="6">
    <source>
        <dbReference type="PROSITE" id="PS50262"/>
    </source>
</evidence>
<dbReference type="AlphaFoldDB" id="A0A8E0S0I5"/>
<evidence type="ECO:0000256" key="2">
    <source>
        <dbReference type="ARBA" id="ARBA00022692"/>
    </source>
</evidence>
<evidence type="ECO:0000256" key="1">
    <source>
        <dbReference type="ARBA" id="ARBA00004370"/>
    </source>
</evidence>
<evidence type="ECO:0000256" key="5">
    <source>
        <dbReference type="SAM" id="Phobius"/>
    </source>
</evidence>
<dbReference type="OrthoDB" id="6239426at2759"/>
<comment type="subcellular location">
    <subcellularLocation>
        <location evidence="1">Membrane</location>
    </subcellularLocation>
</comment>
<feature type="transmembrane region" description="Helical" evidence="5">
    <location>
        <begin position="387"/>
        <end position="408"/>
    </location>
</feature>
<keyword evidence="3 5" id="KW-1133">Transmembrane helix</keyword>
<keyword evidence="8" id="KW-1185">Reference proteome</keyword>
<reference evidence="7" key="1">
    <citation type="submission" date="2019-05" db="EMBL/GenBank/DDBJ databases">
        <title>Annotation for the trematode Fasciolopsis buski.</title>
        <authorList>
            <person name="Choi Y.-J."/>
        </authorList>
    </citation>
    <scope>NUCLEOTIDE SEQUENCE</scope>
    <source>
        <strain evidence="7">HT</strain>
        <tissue evidence="7">Whole worm</tissue>
    </source>
</reference>
<dbReference type="PANTHER" id="PTHR46641:SF2">
    <property type="entry name" value="FMRFAMIDE RECEPTOR"/>
    <property type="match status" value="1"/>
</dbReference>
<dbReference type="GO" id="GO:0016020">
    <property type="term" value="C:membrane"/>
    <property type="evidence" value="ECO:0007669"/>
    <property type="project" value="UniProtKB-SubCell"/>
</dbReference>
<comment type="caution">
    <text evidence="7">The sequence shown here is derived from an EMBL/GenBank/DDBJ whole genome shotgun (WGS) entry which is preliminary data.</text>
</comment>
<name>A0A8E0S0I5_9TREM</name>
<dbReference type="InterPro" id="IPR017452">
    <property type="entry name" value="GPCR_Rhodpsn_7TM"/>
</dbReference>
<proteinExistence type="predicted"/>
<evidence type="ECO:0000313" key="8">
    <source>
        <dbReference type="Proteomes" id="UP000728185"/>
    </source>
</evidence>
<evidence type="ECO:0000256" key="4">
    <source>
        <dbReference type="ARBA" id="ARBA00023136"/>
    </source>
</evidence>
<gene>
    <name evidence="7" type="ORF">FBUS_08439</name>
</gene>
<dbReference type="InterPro" id="IPR052954">
    <property type="entry name" value="GPCR-Ligand_Int"/>
</dbReference>
<keyword evidence="2 5" id="KW-0812">Transmembrane</keyword>
<feature type="domain" description="G-protein coupled receptors family 1 profile" evidence="6">
    <location>
        <begin position="133"/>
        <end position="443"/>
    </location>
</feature>
<feature type="transmembrane region" description="Helical" evidence="5">
    <location>
        <begin position="428"/>
        <end position="447"/>
    </location>
</feature>
<accession>A0A8E0S0I5</accession>
<dbReference type="PANTHER" id="PTHR46641">
    <property type="entry name" value="FMRFAMIDE RECEPTOR-RELATED"/>
    <property type="match status" value="1"/>
</dbReference>
<dbReference type="EMBL" id="LUCM01001761">
    <property type="protein sequence ID" value="KAA0198401.1"/>
    <property type="molecule type" value="Genomic_DNA"/>
</dbReference>
<dbReference type="Proteomes" id="UP000728185">
    <property type="component" value="Unassembled WGS sequence"/>
</dbReference>
<organism evidence="7 8">
    <name type="scientific">Fasciolopsis buskii</name>
    <dbReference type="NCBI Taxonomy" id="27845"/>
    <lineage>
        <taxon>Eukaryota</taxon>
        <taxon>Metazoa</taxon>
        <taxon>Spiralia</taxon>
        <taxon>Lophotrochozoa</taxon>
        <taxon>Platyhelminthes</taxon>
        <taxon>Trematoda</taxon>
        <taxon>Digenea</taxon>
        <taxon>Plagiorchiida</taxon>
        <taxon>Echinostomata</taxon>
        <taxon>Echinostomatoidea</taxon>
        <taxon>Fasciolidae</taxon>
        <taxon>Fasciolopsis</taxon>
    </lineage>
</organism>
<feature type="transmembrane region" description="Helical" evidence="5">
    <location>
        <begin position="77"/>
        <end position="99"/>
    </location>
</feature>
<feature type="transmembrane region" description="Helical" evidence="5">
    <location>
        <begin position="256"/>
        <end position="274"/>
    </location>
</feature>
<dbReference type="PROSITE" id="PS50262">
    <property type="entry name" value="G_PROTEIN_RECEP_F1_2"/>
    <property type="match status" value="1"/>
</dbReference>
<dbReference type="SUPFAM" id="SSF81321">
    <property type="entry name" value="Family A G protein-coupled receptor-like"/>
    <property type="match status" value="1"/>
</dbReference>